<feature type="transmembrane region" description="Helical" evidence="9">
    <location>
        <begin position="130"/>
        <end position="152"/>
    </location>
</feature>
<protein>
    <recommendedName>
        <fullName evidence="9">TRAP transporter small permease protein</fullName>
    </recommendedName>
</protein>
<dbReference type="EMBL" id="JBHSWG010000002">
    <property type="protein sequence ID" value="MFC6761369.1"/>
    <property type="molecule type" value="Genomic_DNA"/>
</dbReference>
<evidence type="ECO:0000256" key="4">
    <source>
        <dbReference type="ARBA" id="ARBA00022519"/>
    </source>
</evidence>
<comment type="subcellular location">
    <subcellularLocation>
        <location evidence="1 9">Cell inner membrane</location>
        <topology evidence="1 9">Multi-pass membrane protein</topology>
    </subcellularLocation>
</comment>
<evidence type="ECO:0000313" key="11">
    <source>
        <dbReference type="EMBL" id="MFC6758322.1"/>
    </source>
</evidence>
<evidence type="ECO:0000256" key="9">
    <source>
        <dbReference type="RuleBase" id="RU369079"/>
    </source>
</evidence>
<feature type="transmembrane region" description="Helical" evidence="9">
    <location>
        <begin position="89"/>
        <end position="110"/>
    </location>
</feature>
<dbReference type="InterPro" id="IPR007387">
    <property type="entry name" value="TRAP_DctQ"/>
</dbReference>
<keyword evidence="2 9" id="KW-0813">Transport</keyword>
<feature type="transmembrane region" description="Helical" evidence="9">
    <location>
        <begin position="16"/>
        <end position="38"/>
    </location>
</feature>
<evidence type="ECO:0000259" key="10">
    <source>
        <dbReference type="Pfam" id="PF04290"/>
    </source>
</evidence>
<evidence type="ECO:0000256" key="7">
    <source>
        <dbReference type="ARBA" id="ARBA00023136"/>
    </source>
</evidence>
<organism evidence="12 13">
    <name type="scientific">Sulfitobacter porphyrae</name>
    <dbReference type="NCBI Taxonomy" id="1246864"/>
    <lineage>
        <taxon>Bacteria</taxon>
        <taxon>Pseudomonadati</taxon>
        <taxon>Pseudomonadota</taxon>
        <taxon>Alphaproteobacteria</taxon>
        <taxon>Rhodobacterales</taxon>
        <taxon>Roseobacteraceae</taxon>
        <taxon>Sulfitobacter</taxon>
    </lineage>
</organism>
<evidence type="ECO:0000256" key="5">
    <source>
        <dbReference type="ARBA" id="ARBA00022692"/>
    </source>
</evidence>
<dbReference type="PANTHER" id="PTHR35011">
    <property type="entry name" value="2,3-DIKETO-L-GULONATE TRAP TRANSPORTER SMALL PERMEASE PROTEIN YIAM"/>
    <property type="match status" value="1"/>
</dbReference>
<name>A0ABW2B8G8_9RHOB</name>
<sequence>MTILNELGNWARRITVAFAAVVLAGLAVLIFLDVVGRYVFSAPLPGTVELIEGFMAVVMFGALAQATHSRDHIRLDFLLNKSRGHLRWAVAKAGDLAVLLVVLGATWGMYERMLSLHETGDLTPILDLPLYILAGIALGAVLVACIVAVQVLTRAVQTDASWEMSHYD</sequence>
<evidence type="ECO:0000256" key="6">
    <source>
        <dbReference type="ARBA" id="ARBA00022989"/>
    </source>
</evidence>
<keyword evidence="7 9" id="KW-0472">Membrane</keyword>
<reference evidence="13" key="2">
    <citation type="journal article" date="2019" name="Int. J. Syst. Evol. Microbiol.">
        <title>The Global Catalogue of Microorganisms (GCM) 10K type strain sequencing project: providing services to taxonomists for standard genome sequencing and annotation.</title>
        <authorList>
            <consortium name="The Broad Institute Genomics Platform"/>
            <consortium name="The Broad Institute Genome Sequencing Center for Infectious Disease"/>
            <person name="Wu L."/>
            <person name="Ma J."/>
        </authorList>
    </citation>
    <scope>NUCLEOTIDE SEQUENCE [LARGE SCALE GENOMIC DNA]</scope>
    <source>
        <strain evidence="13">CCUG 66188</strain>
    </source>
</reference>
<feature type="domain" description="Tripartite ATP-independent periplasmic transporters DctQ component" evidence="10">
    <location>
        <begin position="26"/>
        <end position="157"/>
    </location>
</feature>
<evidence type="ECO:0000256" key="8">
    <source>
        <dbReference type="ARBA" id="ARBA00038436"/>
    </source>
</evidence>
<feature type="transmembrane region" description="Helical" evidence="9">
    <location>
        <begin position="50"/>
        <end position="68"/>
    </location>
</feature>
<comment type="caution">
    <text evidence="12">The sequence shown here is derived from an EMBL/GenBank/DDBJ whole genome shotgun (WGS) entry which is preliminary data.</text>
</comment>
<proteinExistence type="inferred from homology"/>
<comment type="subunit">
    <text evidence="9">The complex comprises the extracytoplasmic solute receptor protein and the two transmembrane proteins.</text>
</comment>
<keyword evidence="13" id="KW-1185">Reference proteome</keyword>
<reference evidence="12" key="1">
    <citation type="journal article" date="2014" name="Int. J. Syst. Evol. Microbiol.">
        <title>Complete genome of a new Firmicutes species belonging to the dominant human colonic microbiota ('Ruminococcus bicirculans') reveals two chromosomes and a selective capacity to utilize plant glucans.</title>
        <authorList>
            <consortium name="NISC Comparative Sequencing Program"/>
            <person name="Wegmann U."/>
            <person name="Louis P."/>
            <person name="Goesmann A."/>
            <person name="Henrissat B."/>
            <person name="Duncan S.H."/>
            <person name="Flint H.J."/>
        </authorList>
    </citation>
    <scope>NUCLEOTIDE SEQUENCE</scope>
    <source>
        <strain evidence="12">NBRC 109054</strain>
    </source>
</reference>
<dbReference type="InterPro" id="IPR055348">
    <property type="entry name" value="DctQ"/>
</dbReference>
<reference evidence="12" key="3">
    <citation type="submission" date="2024-09" db="EMBL/GenBank/DDBJ databases">
        <authorList>
            <person name="Sun Q."/>
            <person name="Mori K."/>
        </authorList>
    </citation>
    <scope>NUCLEOTIDE SEQUENCE</scope>
    <source>
        <strain evidence="12">NBRC 109054</strain>
    </source>
</reference>
<gene>
    <name evidence="11" type="ORF">ACFQFQ_00450</name>
    <name evidence="12" type="ORF">ACFQFQ_21035</name>
</gene>
<keyword evidence="4 9" id="KW-0997">Cell inner membrane</keyword>
<evidence type="ECO:0000256" key="3">
    <source>
        <dbReference type="ARBA" id="ARBA00022475"/>
    </source>
</evidence>
<evidence type="ECO:0000256" key="1">
    <source>
        <dbReference type="ARBA" id="ARBA00004429"/>
    </source>
</evidence>
<dbReference type="Proteomes" id="UP001596353">
    <property type="component" value="Unassembled WGS sequence"/>
</dbReference>
<keyword evidence="3" id="KW-1003">Cell membrane</keyword>
<keyword evidence="6 9" id="KW-1133">Transmembrane helix</keyword>
<comment type="similarity">
    <text evidence="8 9">Belongs to the TRAP transporter small permease family.</text>
</comment>
<comment type="function">
    <text evidence="9">Part of the tripartite ATP-independent periplasmic (TRAP) transport system.</text>
</comment>
<evidence type="ECO:0000313" key="13">
    <source>
        <dbReference type="Proteomes" id="UP001596353"/>
    </source>
</evidence>
<keyword evidence="5 9" id="KW-0812">Transmembrane</keyword>
<evidence type="ECO:0000313" key="12">
    <source>
        <dbReference type="EMBL" id="MFC6761369.1"/>
    </source>
</evidence>
<dbReference type="EMBL" id="JBHSWG010000001">
    <property type="protein sequence ID" value="MFC6758322.1"/>
    <property type="molecule type" value="Genomic_DNA"/>
</dbReference>
<dbReference type="Pfam" id="PF04290">
    <property type="entry name" value="DctQ"/>
    <property type="match status" value="1"/>
</dbReference>
<dbReference type="PANTHER" id="PTHR35011:SF2">
    <property type="entry name" value="2,3-DIKETO-L-GULONATE TRAP TRANSPORTER SMALL PERMEASE PROTEIN YIAM"/>
    <property type="match status" value="1"/>
</dbReference>
<evidence type="ECO:0000256" key="2">
    <source>
        <dbReference type="ARBA" id="ARBA00022448"/>
    </source>
</evidence>
<accession>A0ABW2B8G8</accession>